<reference evidence="3" key="1">
    <citation type="journal article" date="2023" name="G3 (Bethesda)">
        <title>Whole genome assembly and annotation of the endangered Caribbean coral Acropora cervicornis.</title>
        <authorList>
            <person name="Selwyn J.D."/>
            <person name="Vollmer S.V."/>
        </authorList>
    </citation>
    <scope>NUCLEOTIDE SEQUENCE</scope>
    <source>
        <strain evidence="3">K2</strain>
    </source>
</reference>
<dbReference type="InterPro" id="IPR043502">
    <property type="entry name" value="DNA/RNA_pol_sf"/>
</dbReference>
<name>A0AAD9VF16_ACRCE</name>
<sequence>MALENGAYSLEEKREAVVYFNNNGVPKQIEQLLNKIFKEKPSDIFGYMVSASEILGSQGFPSFEVNFHCTINGLCKHVASIVSPLDTSPSPESLPTKAKTPDSKSKTPDQPKQQKAADAVTANSTGDSEIGAKEDDIDEMIQRIDTIIGPLMVGFDPTNQNGVDESLQKLEEQEKLKKSESIPDQTDEGVDTLKSEDNHDDTKKSTVSKGDVKHVTQDTSKKTDSKKQGTSSNKGTQPQATPDLEEEKVCRDYTMVTVSMGIALTDAYFLIPIHADHYKYLRFEWNSTLFEFICLPFGLSLAPRAFAKVLKPFVASIRNKGIRLVIYLDDMAIISSSRELSSQEAGIVVQILESLGFIINKEKSVLFPSQKIVFLGYVIDSVARTVSLPEEKLNKVKEQTLSLSRKPQCSIRELAHVI</sequence>
<feature type="region of interest" description="Disordered" evidence="1">
    <location>
        <begin position="172"/>
        <end position="245"/>
    </location>
</feature>
<protein>
    <submittedName>
        <fullName evidence="3">Gag-Pol polyprotein</fullName>
    </submittedName>
</protein>
<dbReference type="PANTHER" id="PTHR33050">
    <property type="entry name" value="REVERSE TRANSCRIPTASE DOMAIN-CONTAINING PROTEIN"/>
    <property type="match status" value="1"/>
</dbReference>
<feature type="domain" description="Reverse transcriptase" evidence="2">
    <location>
        <begin position="196"/>
        <end position="379"/>
    </location>
</feature>
<dbReference type="PROSITE" id="PS50878">
    <property type="entry name" value="RT_POL"/>
    <property type="match status" value="1"/>
</dbReference>
<dbReference type="InterPro" id="IPR000477">
    <property type="entry name" value="RT_dom"/>
</dbReference>
<evidence type="ECO:0000313" key="4">
    <source>
        <dbReference type="Proteomes" id="UP001249851"/>
    </source>
</evidence>
<organism evidence="3 4">
    <name type="scientific">Acropora cervicornis</name>
    <name type="common">Staghorn coral</name>
    <dbReference type="NCBI Taxonomy" id="6130"/>
    <lineage>
        <taxon>Eukaryota</taxon>
        <taxon>Metazoa</taxon>
        <taxon>Cnidaria</taxon>
        <taxon>Anthozoa</taxon>
        <taxon>Hexacorallia</taxon>
        <taxon>Scleractinia</taxon>
        <taxon>Astrocoeniina</taxon>
        <taxon>Acroporidae</taxon>
        <taxon>Acropora</taxon>
    </lineage>
</organism>
<evidence type="ECO:0000313" key="3">
    <source>
        <dbReference type="EMBL" id="KAK2572193.1"/>
    </source>
</evidence>
<dbReference type="PANTHER" id="PTHR33050:SF7">
    <property type="entry name" value="RIBONUCLEASE H"/>
    <property type="match status" value="1"/>
</dbReference>
<reference evidence="3" key="2">
    <citation type="journal article" date="2023" name="Science">
        <title>Genomic signatures of disease resistance in endangered staghorn corals.</title>
        <authorList>
            <person name="Vollmer S.V."/>
            <person name="Selwyn J.D."/>
            <person name="Despard B.A."/>
            <person name="Roesel C.L."/>
        </authorList>
    </citation>
    <scope>NUCLEOTIDE SEQUENCE</scope>
    <source>
        <strain evidence="3">K2</strain>
    </source>
</reference>
<feature type="compositionally biased region" description="Basic and acidic residues" evidence="1">
    <location>
        <begin position="99"/>
        <end position="109"/>
    </location>
</feature>
<evidence type="ECO:0000256" key="1">
    <source>
        <dbReference type="SAM" id="MobiDB-lite"/>
    </source>
</evidence>
<dbReference type="EMBL" id="JARQWQ010000004">
    <property type="protein sequence ID" value="KAK2572193.1"/>
    <property type="molecule type" value="Genomic_DNA"/>
</dbReference>
<dbReference type="SUPFAM" id="SSF56672">
    <property type="entry name" value="DNA/RNA polymerases"/>
    <property type="match status" value="1"/>
</dbReference>
<evidence type="ECO:0000259" key="2">
    <source>
        <dbReference type="PROSITE" id="PS50878"/>
    </source>
</evidence>
<proteinExistence type="predicted"/>
<dbReference type="Gene3D" id="3.30.70.270">
    <property type="match status" value="1"/>
</dbReference>
<accession>A0AAD9VF16</accession>
<dbReference type="Pfam" id="PF00078">
    <property type="entry name" value="RVT_1"/>
    <property type="match status" value="1"/>
</dbReference>
<keyword evidence="4" id="KW-1185">Reference proteome</keyword>
<feature type="region of interest" description="Disordered" evidence="1">
    <location>
        <begin position="85"/>
        <end position="137"/>
    </location>
</feature>
<dbReference type="Gene3D" id="3.30.390.10">
    <property type="entry name" value="Enolase-like, N-terminal domain"/>
    <property type="match status" value="1"/>
</dbReference>
<dbReference type="InterPro" id="IPR052055">
    <property type="entry name" value="Hepadnavirus_pol/RT"/>
</dbReference>
<gene>
    <name evidence="3" type="ORF">P5673_002404</name>
</gene>
<feature type="compositionally biased region" description="Basic and acidic residues" evidence="1">
    <location>
        <begin position="191"/>
        <end position="227"/>
    </location>
</feature>
<dbReference type="CDD" id="cd03714">
    <property type="entry name" value="RT_DIRS1"/>
    <property type="match status" value="1"/>
</dbReference>
<dbReference type="Gene3D" id="3.10.10.10">
    <property type="entry name" value="HIV Type 1 Reverse Transcriptase, subunit A, domain 1"/>
    <property type="match status" value="1"/>
</dbReference>
<dbReference type="AlphaFoldDB" id="A0AAD9VF16"/>
<dbReference type="Proteomes" id="UP001249851">
    <property type="component" value="Unassembled WGS sequence"/>
</dbReference>
<dbReference type="InterPro" id="IPR043128">
    <property type="entry name" value="Rev_trsase/Diguanyl_cyclase"/>
</dbReference>
<comment type="caution">
    <text evidence="3">The sequence shown here is derived from an EMBL/GenBank/DDBJ whole genome shotgun (WGS) entry which is preliminary data.</text>
</comment>
<feature type="compositionally biased region" description="Basic and acidic residues" evidence="1">
    <location>
        <begin position="172"/>
        <end position="181"/>
    </location>
</feature>
<dbReference type="InterPro" id="IPR029017">
    <property type="entry name" value="Enolase-like_N"/>
</dbReference>